<keyword evidence="2" id="KW-1185">Reference proteome</keyword>
<comment type="caution">
    <text evidence="1">The sequence shown here is derived from an EMBL/GenBank/DDBJ whole genome shotgun (WGS) entry which is preliminary data.</text>
</comment>
<evidence type="ECO:0000313" key="1">
    <source>
        <dbReference type="EMBL" id="MFC5664455.1"/>
    </source>
</evidence>
<reference evidence="2" key="1">
    <citation type="journal article" date="2019" name="Int. J. Syst. Evol. Microbiol.">
        <title>The Global Catalogue of Microorganisms (GCM) 10K type strain sequencing project: providing services to taxonomists for standard genome sequencing and annotation.</title>
        <authorList>
            <consortium name="The Broad Institute Genomics Platform"/>
            <consortium name="The Broad Institute Genome Sequencing Center for Infectious Disease"/>
            <person name="Wu L."/>
            <person name="Ma J."/>
        </authorList>
    </citation>
    <scope>NUCLEOTIDE SEQUENCE [LARGE SCALE GENOMIC DNA]</scope>
    <source>
        <strain evidence="2">CGMCC 4.1437</strain>
    </source>
</reference>
<gene>
    <name evidence="1" type="ORF">ACFP3U_15860</name>
</gene>
<organism evidence="1 2">
    <name type="scientific">Kitasatospora misakiensis</name>
    <dbReference type="NCBI Taxonomy" id="67330"/>
    <lineage>
        <taxon>Bacteria</taxon>
        <taxon>Bacillati</taxon>
        <taxon>Actinomycetota</taxon>
        <taxon>Actinomycetes</taxon>
        <taxon>Kitasatosporales</taxon>
        <taxon>Streptomycetaceae</taxon>
        <taxon>Kitasatospora</taxon>
    </lineage>
</organism>
<evidence type="ECO:0008006" key="3">
    <source>
        <dbReference type="Google" id="ProtNLM"/>
    </source>
</evidence>
<proteinExistence type="predicted"/>
<dbReference type="EMBL" id="JBHSOF010000017">
    <property type="protein sequence ID" value="MFC5664455.1"/>
    <property type="molecule type" value="Genomic_DNA"/>
</dbReference>
<sequence length="100" mass="10950">MVIYLAKTSTAFPEIEMRRCEEYAGAHGWAISLTVLDDELGRSPDRRSRFLAAVDRIKSGEASAVLVPSKATISPLDGEFNEASHMVEKAGGFIQVAPRR</sequence>
<dbReference type="RefSeq" id="WP_380226151.1">
    <property type="nucleotide sequence ID" value="NZ_JBHSOF010000017.1"/>
</dbReference>
<accession>A0ABW0X1N9</accession>
<name>A0ABW0X1N9_9ACTN</name>
<evidence type="ECO:0000313" key="2">
    <source>
        <dbReference type="Proteomes" id="UP001595975"/>
    </source>
</evidence>
<dbReference type="Proteomes" id="UP001595975">
    <property type="component" value="Unassembled WGS sequence"/>
</dbReference>
<protein>
    <recommendedName>
        <fullName evidence="3">Resolvase/invertase-type recombinase catalytic domain-containing protein</fullName>
    </recommendedName>
</protein>